<keyword evidence="4" id="KW-0206">Cytoskeleton</keyword>
<evidence type="ECO:0000313" key="7">
    <source>
        <dbReference type="EMBL" id="KAF0289122.1"/>
    </source>
</evidence>
<evidence type="ECO:0000256" key="6">
    <source>
        <dbReference type="SAM" id="MobiDB-lite"/>
    </source>
</evidence>
<keyword evidence="2" id="KW-0963">Cytoplasm</keyword>
<evidence type="ECO:0000256" key="4">
    <source>
        <dbReference type="ARBA" id="ARBA00023212"/>
    </source>
</evidence>
<sequence length="441" mass="47608">MNPALSRSQQLTKPAVRPTKLAETVLELRHRTGLPRGDGEAEGADADQTGDAGEPAEPALSAVEQRLRSLALCSTETMFVMLRVQDEEHVLCRLDWSQSGVLTVRPDFSPGSLPYRLQASEGQKGLYAYRLEWVPPPADEARAADLSASHAQAVQSRSRRETGPRPAPAPEFPLPPVGTLLVALNGELVSAGGFHGDNLFVQFFIELPKGWRAGADTRLNGITQLCRAPRGRDAHFGFPISAELTFTAPDDEEPAFQPTLYVEVLPEASVGDGCPVSTAFQRWPTLYVEVLSEDALGMVRTEGYCHLSVPTTAGSVSRRLAAWRPIGSREAQLRRFFIGGSPELEDPSFVAVPTDFQGSRLSRYGFRTETTGEVSVRLSALHQSQSWAQRPAGPAAAAPGVGAVLEAFRRARLRMLRARQQFEESATEAAARGGGAAVSVG</sequence>
<dbReference type="GO" id="GO:0060271">
    <property type="term" value="P:cilium assembly"/>
    <property type="evidence" value="ECO:0007669"/>
    <property type="project" value="TreeGrafter"/>
</dbReference>
<evidence type="ECO:0000256" key="1">
    <source>
        <dbReference type="ARBA" id="ARBA00004120"/>
    </source>
</evidence>
<feature type="region of interest" description="Disordered" evidence="6">
    <location>
        <begin position="1"/>
        <end position="56"/>
    </location>
</feature>
<dbReference type="Pfam" id="PF07162">
    <property type="entry name" value="B9-C2"/>
    <property type="match status" value="1"/>
</dbReference>
<dbReference type="PROSITE" id="PS51381">
    <property type="entry name" value="C2_B9"/>
    <property type="match status" value="1"/>
</dbReference>
<evidence type="ECO:0000256" key="3">
    <source>
        <dbReference type="ARBA" id="ARBA00022794"/>
    </source>
</evidence>
<feature type="compositionally biased region" description="Polar residues" evidence="6">
    <location>
        <begin position="1"/>
        <end position="12"/>
    </location>
</feature>
<comment type="subcellular location">
    <subcellularLocation>
        <location evidence="1">Cytoplasm</location>
        <location evidence="1">Cytoskeleton</location>
        <location evidence="1">Cilium basal body</location>
    </subcellularLocation>
</comment>
<organism evidence="7 8">
    <name type="scientific">Amphibalanus amphitrite</name>
    <name type="common">Striped barnacle</name>
    <name type="synonym">Balanus amphitrite</name>
    <dbReference type="NCBI Taxonomy" id="1232801"/>
    <lineage>
        <taxon>Eukaryota</taxon>
        <taxon>Metazoa</taxon>
        <taxon>Ecdysozoa</taxon>
        <taxon>Arthropoda</taxon>
        <taxon>Crustacea</taxon>
        <taxon>Multicrustacea</taxon>
        <taxon>Cirripedia</taxon>
        <taxon>Thoracica</taxon>
        <taxon>Thoracicalcarea</taxon>
        <taxon>Balanomorpha</taxon>
        <taxon>Balanoidea</taxon>
        <taxon>Balanidae</taxon>
        <taxon>Amphibalaninae</taxon>
        <taxon>Amphibalanus</taxon>
    </lineage>
</organism>
<dbReference type="EMBL" id="VIIS01002058">
    <property type="protein sequence ID" value="KAF0289122.1"/>
    <property type="molecule type" value="Genomic_DNA"/>
</dbReference>
<keyword evidence="5" id="KW-0966">Cell projection</keyword>
<accession>A0A6A4VF65</accession>
<reference evidence="7 8" key="1">
    <citation type="submission" date="2019-07" db="EMBL/GenBank/DDBJ databases">
        <title>Draft genome assembly of a fouling barnacle, Amphibalanus amphitrite (Darwin, 1854): The first reference genome for Thecostraca.</title>
        <authorList>
            <person name="Kim W."/>
        </authorList>
    </citation>
    <scope>NUCLEOTIDE SEQUENCE [LARGE SCALE GENOMIC DNA]</scope>
    <source>
        <strain evidence="7">SNU_AA5</strain>
        <tissue evidence="7">Soma without cirri and trophi</tissue>
    </source>
</reference>
<dbReference type="OrthoDB" id="10263520at2759"/>
<evidence type="ECO:0000256" key="2">
    <source>
        <dbReference type="ARBA" id="ARBA00022490"/>
    </source>
</evidence>
<feature type="region of interest" description="Disordered" evidence="6">
    <location>
        <begin position="142"/>
        <end position="172"/>
    </location>
</feature>
<evidence type="ECO:0000313" key="8">
    <source>
        <dbReference type="Proteomes" id="UP000440578"/>
    </source>
</evidence>
<gene>
    <name evidence="7" type="primary">MKS1_0</name>
    <name evidence="7" type="ORF">FJT64_012545</name>
</gene>
<dbReference type="InterPro" id="IPR010796">
    <property type="entry name" value="C2_B9-type_dom"/>
</dbReference>
<dbReference type="PANTHER" id="PTHR12968:SF4">
    <property type="entry name" value="TECTONIC-LIKE COMPLEX MEMBER MKS1"/>
    <property type="match status" value="1"/>
</dbReference>
<keyword evidence="8" id="KW-1185">Reference proteome</keyword>
<evidence type="ECO:0000256" key="5">
    <source>
        <dbReference type="ARBA" id="ARBA00023273"/>
    </source>
</evidence>
<dbReference type="PANTHER" id="PTHR12968">
    <property type="entry name" value="B9 DOMAIN-CONTAINING"/>
    <property type="match status" value="1"/>
</dbReference>
<dbReference type="AlphaFoldDB" id="A0A6A4VF65"/>
<dbReference type="Proteomes" id="UP000440578">
    <property type="component" value="Unassembled WGS sequence"/>
</dbReference>
<proteinExistence type="predicted"/>
<comment type="caution">
    <text evidence="7">The sequence shown here is derived from an EMBL/GenBank/DDBJ whole genome shotgun (WGS) entry which is preliminary data.</text>
</comment>
<keyword evidence="3" id="KW-0970">Cilium biogenesis/degradation</keyword>
<name>A0A6A4VF65_AMPAM</name>
<dbReference type="GO" id="GO:0036038">
    <property type="term" value="C:MKS complex"/>
    <property type="evidence" value="ECO:0007669"/>
    <property type="project" value="TreeGrafter"/>
</dbReference>
<protein>
    <submittedName>
        <fullName evidence="7">Meckel syndrome type 1 protein</fullName>
    </submittedName>
</protein>